<feature type="region of interest" description="Disordered" evidence="1">
    <location>
        <begin position="75"/>
        <end position="105"/>
    </location>
</feature>
<evidence type="ECO:0000256" key="1">
    <source>
        <dbReference type="SAM" id="MobiDB-lite"/>
    </source>
</evidence>
<name>A0AAD7HAL7_9AGAR</name>
<keyword evidence="3" id="KW-1185">Reference proteome</keyword>
<evidence type="ECO:0000313" key="2">
    <source>
        <dbReference type="EMBL" id="KAJ7715464.1"/>
    </source>
</evidence>
<feature type="region of interest" description="Disordered" evidence="1">
    <location>
        <begin position="1"/>
        <end position="56"/>
    </location>
</feature>
<comment type="caution">
    <text evidence="2">The sequence shown here is derived from an EMBL/GenBank/DDBJ whole genome shotgun (WGS) entry which is preliminary data.</text>
</comment>
<accession>A0AAD7HAL7</accession>
<dbReference type="AlphaFoldDB" id="A0AAD7HAL7"/>
<protein>
    <submittedName>
        <fullName evidence="2">Uncharacterized protein</fullName>
    </submittedName>
</protein>
<proteinExistence type="predicted"/>
<evidence type="ECO:0000313" key="3">
    <source>
        <dbReference type="Proteomes" id="UP001215598"/>
    </source>
</evidence>
<dbReference type="EMBL" id="JARKIB010000307">
    <property type="protein sequence ID" value="KAJ7715464.1"/>
    <property type="molecule type" value="Genomic_DNA"/>
</dbReference>
<gene>
    <name evidence="2" type="ORF">B0H16DRAFT_1477358</name>
</gene>
<organism evidence="2 3">
    <name type="scientific">Mycena metata</name>
    <dbReference type="NCBI Taxonomy" id="1033252"/>
    <lineage>
        <taxon>Eukaryota</taxon>
        <taxon>Fungi</taxon>
        <taxon>Dikarya</taxon>
        <taxon>Basidiomycota</taxon>
        <taxon>Agaricomycotina</taxon>
        <taxon>Agaricomycetes</taxon>
        <taxon>Agaricomycetidae</taxon>
        <taxon>Agaricales</taxon>
        <taxon>Marasmiineae</taxon>
        <taxon>Mycenaceae</taxon>
        <taxon>Mycena</taxon>
    </lineage>
</organism>
<reference evidence="2" key="1">
    <citation type="submission" date="2023-03" db="EMBL/GenBank/DDBJ databases">
        <title>Massive genome expansion in bonnet fungi (Mycena s.s.) driven by repeated elements and novel gene families across ecological guilds.</title>
        <authorList>
            <consortium name="Lawrence Berkeley National Laboratory"/>
            <person name="Harder C.B."/>
            <person name="Miyauchi S."/>
            <person name="Viragh M."/>
            <person name="Kuo A."/>
            <person name="Thoen E."/>
            <person name="Andreopoulos B."/>
            <person name="Lu D."/>
            <person name="Skrede I."/>
            <person name="Drula E."/>
            <person name="Henrissat B."/>
            <person name="Morin E."/>
            <person name="Kohler A."/>
            <person name="Barry K."/>
            <person name="LaButti K."/>
            <person name="Morin E."/>
            <person name="Salamov A."/>
            <person name="Lipzen A."/>
            <person name="Mereny Z."/>
            <person name="Hegedus B."/>
            <person name="Baldrian P."/>
            <person name="Stursova M."/>
            <person name="Weitz H."/>
            <person name="Taylor A."/>
            <person name="Grigoriev I.V."/>
            <person name="Nagy L.G."/>
            <person name="Martin F."/>
            <person name="Kauserud H."/>
        </authorList>
    </citation>
    <scope>NUCLEOTIDE SEQUENCE</scope>
    <source>
        <strain evidence="2">CBHHK182m</strain>
    </source>
</reference>
<sequence>MSALTHSARVSFSRAASHPAYHRPPARVVIPKEPQRPKRLRPAVATPQEPAPLDPEADASWYASWEEVFRVLPDLTAPAGDDSNAEDPAWEAHERQREAQMPATRQLILDGMRPWERKEFLRVEREQELKDEELLARREMGSGFEDLDTIQYVD</sequence>
<dbReference type="Proteomes" id="UP001215598">
    <property type="component" value="Unassembled WGS sequence"/>
</dbReference>
<feature type="compositionally biased region" description="Polar residues" evidence="1">
    <location>
        <begin position="1"/>
        <end position="10"/>
    </location>
</feature>